<organism evidence="7 8">
    <name type="scientific">Glarea lozoyensis (strain ATCC 74030 / MF5533)</name>
    <dbReference type="NCBI Taxonomy" id="1104152"/>
    <lineage>
        <taxon>Eukaryota</taxon>
        <taxon>Fungi</taxon>
        <taxon>Dikarya</taxon>
        <taxon>Ascomycota</taxon>
        <taxon>Pezizomycotina</taxon>
        <taxon>Leotiomycetes</taxon>
        <taxon>Helotiales</taxon>
        <taxon>Helotiaceae</taxon>
        <taxon>Glarea</taxon>
    </lineage>
</organism>
<keyword evidence="2 6" id="KW-0812">Transmembrane</keyword>
<dbReference type="HOGENOM" id="CLU_1547741_0_0_1"/>
<comment type="caution">
    <text evidence="7">The sequence shown here is derived from an EMBL/GenBank/DDBJ whole genome shotgun (WGS) entry which is preliminary data.</text>
</comment>
<keyword evidence="3" id="KW-0256">Endoplasmic reticulum</keyword>
<keyword evidence="5 6" id="KW-0472">Membrane</keyword>
<evidence type="ECO:0000313" key="7">
    <source>
        <dbReference type="EMBL" id="EHK98619.1"/>
    </source>
</evidence>
<proteinExistence type="predicted"/>
<evidence type="ECO:0000256" key="5">
    <source>
        <dbReference type="ARBA" id="ARBA00023136"/>
    </source>
</evidence>
<keyword evidence="4 6" id="KW-1133">Transmembrane helix</keyword>
<reference evidence="7 8" key="1">
    <citation type="journal article" date="2012" name="Eukaryot. Cell">
        <title>Genome sequence of the fungus Glarea lozoyensis: the first genome sequence of a species from the Helotiaceae family.</title>
        <authorList>
            <person name="Youssar L."/>
            <person name="Gruening B.A."/>
            <person name="Erxleben A."/>
            <person name="Guenther S."/>
            <person name="Huettel W."/>
        </authorList>
    </citation>
    <scope>NUCLEOTIDE SEQUENCE [LARGE SCALE GENOMIC DNA]</scope>
    <source>
        <strain evidence="8">ATCC 74030 / MF5533</strain>
    </source>
</reference>
<evidence type="ECO:0000256" key="1">
    <source>
        <dbReference type="ARBA" id="ARBA00004477"/>
    </source>
</evidence>
<name>H0ES82_GLAL7</name>
<evidence type="ECO:0000256" key="4">
    <source>
        <dbReference type="ARBA" id="ARBA00022989"/>
    </source>
</evidence>
<dbReference type="InParanoid" id="H0ES82"/>
<accession>H0ES82</accession>
<sequence>MRDTGSDFGRLEELLRGSKVYIPPPPPKREPTSEYKALMARLRREEELRVYERMTNPPAPMETFTQKFPASIVACAGGLWVVARWWSTPARLALSMGGSLLVGVAEVVVYLGYVRRVGEAKGKAKGLKEVKEIVNTWVVGGPDYGNDTMDSAVPITGNHDAEENSTRRRKIQT</sequence>
<comment type="subcellular location">
    <subcellularLocation>
        <location evidence="1">Endoplasmic reticulum membrane</location>
        <topology evidence="1">Multi-pass membrane protein</topology>
    </subcellularLocation>
</comment>
<feature type="transmembrane region" description="Helical" evidence="6">
    <location>
        <begin position="68"/>
        <end position="86"/>
    </location>
</feature>
<gene>
    <name evidence="7" type="ORF">M7I_5560</name>
</gene>
<evidence type="ECO:0000256" key="6">
    <source>
        <dbReference type="SAM" id="Phobius"/>
    </source>
</evidence>
<dbReference type="GO" id="GO:0005789">
    <property type="term" value="C:endoplasmic reticulum membrane"/>
    <property type="evidence" value="ECO:0007669"/>
    <property type="project" value="UniProtKB-SubCell"/>
</dbReference>
<dbReference type="InterPro" id="IPR021013">
    <property type="entry name" value="ATPase_Vma12"/>
</dbReference>
<evidence type="ECO:0000256" key="2">
    <source>
        <dbReference type="ARBA" id="ARBA00022692"/>
    </source>
</evidence>
<dbReference type="PANTHER" id="PTHR31394">
    <property type="entry name" value="TRANSMEMBRANE PROTEIN 199"/>
    <property type="match status" value="1"/>
</dbReference>
<dbReference type="GO" id="GO:0070072">
    <property type="term" value="P:vacuolar proton-transporting V-type ATPase complex assembly"/>
    <property type="evidence" value="ECO:0007669"/>
    <property type="project" value="InterPro"/>
</dbReference>
<protein>
    <submittedName>
        <fullName evidence="7">Uncharacterized protein</fullName>
    </submittedName>
</protein>
<dbReference type="Proteomes" id="UP000005446">
    <property type="component" value="Unassembled WGS sequence"/>
</dbReference>
<keyword evidence="8" id="KW-1185">Reference proteome</keyword>
<evidence type="ECO:0000313" key="8">
    <source>
        <dbReference type="Proteomes" id="UP000005446"/>
    </source>
</evidence>
<dbReference type="AlphaFoldDB" id="H0ES82"/>
<dbReference type="PANTHER" id="PTHR31394:SF1">
    <property type="entry name" value="TRANSMEMBRANE PROTEIN 199"/>
    <property type="match status" value="1"/>
</dbReference>
<dbReference type="EMBL" id="AGUE01000141">
    <property type="protein sequence ID" value="EHK98619.1"/>
    <property type="molecule type" value="Genomic_DNA"/>
</dbReference>
<dbReference type="OrthoDB" id="19981at2759"/>
<evidence type="ECO:0000256" key="3">
    <source>
        <dbReference type="ARBA" id="ARBA00022824"/>
    </source>
</evidence>
<feature type="transmembrane region" description="Helical" evidence="6">
    <location>
        <begin position="92"/>
        <end position="113"/>
    </location>
</feature>
<dbReference type="Pfam" id="PF11712">
    <property type="entry name" value="Vma12"/>
    <property type="match status" value="2"/>
</dbReference>